<dbReference type="AlphaFoldDB" id="A0A9N8NF37"/>
<comment type="caution">
    <text evidence="2">The sequence shown here is derived from an EMBL/GenBank/DDBJ whole genome shotgun (WGS) entry which is preliminary data.</text>
</comment>
<dbReference type="InterPro" id="IPR046541">
    <property type="entry name" value="DUF6606"/>
</dbReference>
<sequence length="75" mass="8380">MDLKGFLDYVGVQKVLAALSNAGLLICRLENSFCFETFELSPTNAAAMTTKGHLVRQFPDTVTEISVKDFRYKAF</sequence>
<gene>
    <name evidence="2" type="ORF">MDCFG202_LOCUS116873</name>
</gene>
<name>A0A9N8NF37_GIBZA</name>
<dbReference type="EMBL" id="CAJPIJ010000092">
    <property type="protein sequence ID" value="CAG1972967.1"/>
    <property type="molecule type" value="Genomic_DNA"/>
</dbReference>
<evidence type="ECO:0000313" key="2">
    <source>
        <dbReference type="EMBL" id="CAG1972967.1"/>
    </source>
</evidence>
<evidence type="ECO:0000313" key="3">
    <source>
        <dbReference type="Proteomes" id="UP000746612"/>
    </source>
</evidence>
<dbReference type="Proteomes" id="UP000746612">
    <property type="component" value="Unassembled WGS sequence"/>
</dbReference>
<dbReference type="Pfam" id="PF20255">
    <property type="entry name" value="DUF6606"/>
    <property type="match status" value="1"/>
</dbReference>
<accession>A0A9N8NF37</accession>
<proteinExistence type="predicted"/>
<organism evidence="2 3">
    <name type="scientific">Gibberella zeae</name>
    <name type="common">Wheat head blight fungus</name>
    <name type="synonym">Fusarium graminearum</name>
    <dbReference type="NCBI Taxonomy" id="5518"/>
    <lineage>
        <taxon>Eukaryota</taxon>
        <taxon>Fungi</taxon>
        <taxon>Dikarya</taxon>
        <taxon>Ascomycota</taxon>
        <taxon>Pezizomycotina</taxon>
        <taxon>Sordariomycetes</taxon>
        <taxon>Hypocreomycetidae</taxon>
        <taxon>Hypocreales</taxon>
        <taxon>Nectriaceae</taxon>
        <taxon>Fusarium</taxon>
    </lineage>
</organism>
<evidence type="ECO:0000259" key="1">
    <source>
        <dbReference type="Pfam" id="PF20255"/>
    </source>
</evidence>
<feature type="domain" description="DUF6606" evidence="1">
    <location>
        <begin position="20"/>
        <end position="75"/>
    </location>
</feature>
<reference evidence="2" key="1">
    <citation type="submission" date="2021-03" db="EMBL/GenBank/DDBJ databases">
        <authorList>
            <person name="Alouane T."/>
            <person name="Langin T."/>
            <person name="Bonhomme L."/>
        </authorList>
    </citation>
    <scope>NUCLEOTIDE SEQUENCE</scope>
    <source>
        <strain evidence="2">MDC_Fg202</strain>
    </source>
</reference>
<protein>
    <recommendedName>
        <fullName evidence="1">DUF6606 domain-containing protein</fullName>
    </recommendedName>
</protein>